<accession>A0ABT4AME8</accession>
<sequence length="437" mass="43999">MMHRLRVLAVLASAVLFSACGSGGESTECLTGGSGTLQVNVTGLPASTPGKVTVTGPGGPQELTSSRTLTVTSGSYTLTAGIVAASHPLVRTAYRADAMPNPVCVHEGQSTTVAVAYAPIGSSGKLWTSNGSGGSAPLLGFSADVLGTSGSPAATVAATTGGAEGSAFDREGNLWVVGATTADPPVLRLPASALGTSGKKTADISLTGGPLEGGFPRARALAFDASGNLWVSVVFNNQLVRYTPEQLATSGSPTPSVQFSGLDGPSGLAFDSAGNLWVAFMGADRVARYNASRLGASSTASPDLVIEARTPPPVIGTLSAPSGLAFDVSGNLWVNFSGTLTRLTPGEQAGSGSITVTPTVQVGLSVTALPDGLVFDESGNLWLALSAGQFGRLGPSQLTSSGSKTPEVIITSPDVAYTGWFSFYPAPAGLPLYHRLP</sequence>
<feature type="signal peptide" evidence="1">
    <location>
        <begin position="1"/>
        <end position="23"/>
    </location>
</feature>
<dbReference type="InterPro" id="IPR051344">
    <property type="entry name" value="Vgb"/>
</dbReference>
<name>A0ABT4AME8_9BACT</name>
<gene>
    <name evidence="2" type="ORF">OV287_51265</name>
</gene>
<organism evidence="2 3">
    <name type="scientific">Archangium lansingense</name>
    <dbReference type="NCBI Taxonomy" id="2995310"/>
    <lineage>
        <taxon>Bacteria</taxon>
        <taxon>Pseudomonadati</taxon>
        <taxon>Myxococcota</taxon>
        <taxon>Myxococcia</taxon>
        <taxon>Myxococcales</taxon>
        <taxon>Cystobacterineae</taxon>
        <taxon>Archangiaceae</taxon>
        <taxon>Archangium</taxon>
    </lineage>
</organism>
<dbReference type="Proteomes" id="UP001207654">
    <property type="component" value="Unassembled WGS sequence"/>
</dbReference>
<dbReference type="PANTHER" id="PTHR40274:SF4">
    <property type="entry name" value="BLL1406 PROTEIN"/>
    <property type="match status" value="1"/>
</dbReference>
<feature type="chain" id="PRO_5046821900" evidence="1">
    <location>
        <begin position="24"/>
        <end position="437"/>
    </location>
</feature>
<dbReference type="EMBL" id="JAPNKA010000001">
    <property type="protein sequence ID" value="MCY1082861.1"/>
    <property type="molecule type" value="Genomic_DNA"/>
</dbReference>
<dbReference type="SUPFAM" id="SSF63829">
    <property type="entry name" value="Calcium-dependent phosphotriesterase"/>
    <property type="match status" value="1"/>
</dbReference>
<proteinExistence type="predicted"/>
<dbReference type="PROSITE" id="PS51257">
    <property type="entry name" value="PROKAR_LIPOPROTEIN"/>
    <property type="match status" value="1"/>
</dbReference>
<reference evidence="2 3" key="1">
    <citation type="submission" date="2022-11" db="EMBL/GenBank/DDBJ databases">
        <title>Minimal conservation of predation-associated metabolite biosynthetic gene clusters underscores biosynthetic potential of Myxococcota including descriptions for ten novel species: Archangium lansinium sp. nov., Myxococcus landrumus sp. nov., Nannocystis bai.</title>
        <authorList>
            <person name="Ahearne A."/>
            <person name="Stevens C."/>
            <person name="Phillips K."/>
        </authorList>
    </citation>
    <scope>NUCLEOTIDE SEQUENCE [LARGE SCALE GENOMIC DNA]</scope>
    <source>
        <strain evidence="2 3">MIWBW</strain>
    </source>
</reference>
<dbReference type="InterPro" id="IPR011042">
    <property type="entry name" value="6-blade_b-propeller_TolB-like"/>
</dbReference>
<dbReference type="Gene3D" id="2.120.10.30">
    <property type="entry name" value="TolB, C-terminal domain"/>
    <property type="match status" value="1"/>
</dbReference>
<evidence type="ECO:0000313" key="3">
    <source>
        <dbReference type="Proteomes" id="UP001207654"/>
    </source>
</evidence>
<protein>
    <submittedName>
        <fullName evidence="2">Uncharacterized protein</fullName>
    </submittedName>
</protein>
<keyword evidence="3" id="KW-1185">Reference proteome</keyword>
<keyword evidence="1" id="KW-0732">Signal</keyword>
<dbReference type="RefSeq" id="WP_267541414.1">
    <property type="nucleotide sequence ID" value="NZ_JAPNKA010000001.1"/>
</dbReference>
<evidence type="ECO:0000313" key="2">
    <source>
        <dbReference type="EMBL" id="MCY1082861.1"/>
    </source>
</evidence>
<dbReference type="PANTHER" id="PTHR40274">
    <property type="entry name" value="VIRGINIAMYCIN B LYASE"/>
    <property type="match status" value="1"/>
</dbReference>
<evidence type="ECO:0000256" key="1">
    <source>
        <dbReference type="SAM" id="SignalP"/>
    </source>
</evidence>
<comment type="caution">
    <text evidence="2">The sequence shown here is derived from an EMBL/GenBank/DDBJ whole genome shotgun (WGS) entry which is preliminary data.</text>
</comment>